<dbReference type="PANTHER" id="PTHR30164:SF2">
    <property type="entry name" value="PROTEIN MTFA"/>
    <property type="match status" value="1"/>
</dbReference>
<dbReference type="Pfam" id="PF13432">
    <property type="entry name" value="TPR_16"/>
    <property type="match status" value="1"/>
</dbReference>
<accession>A0A518ANK9</accession>
<dbReference type="GO" id="GO:0005829">
    <property type="term" value="C:cytosol"/>
    <property type="evidence" value="ECO:0007669"/>
    <property type="project" value="TreeGrafter"/>
</dbReference>
<reference evidence="3 4" key="1">
    <citation type="submission" date="2019-02" db="EMBL/GenBank/DDBJ databases">
        <title>Deep-cultivation of Planctomycetes and their phenomic and genomic characterization uncovers novel biology.</title>
        <authorList>
            <person name="Wiegand S."/>
            <person name="Jogler M."/>
            <person name="Boedeker C."/>
            <person name="Pinto D."/>
            <person name="Vollmers J."/>
            <person name="Rivas-Marin E."/>
            <person name="Kohn T."/>
            <person name="Peeters S.H."/>
            <person name="Heuer A."/>
            <person name="Rast P."/>
            <person name="Oberbeckmann S."/>
            <person name="Bunk B."/>
            <person name="Jeske O."/>
            <person name="Meyerdierks A."/>
            <person name="Storesund J.E."/>
            <person name="Kallscheuer N."/>
            <person name="Luecker S."/>
            <person name="Lage O.M."/>
            <person name="Pohl T."/>
            <person name="Merkel B.J."/>
            <person name="Hornburger P."/>
            <person name="Mueller R.-W."/>
            <person name="Bruemmer F."/>
            <person name="Labrenz M."/>
            <person name="Spormann A.M."/>
            <person name="Op den Camp H."/>
            <person name="Overmann J."/>
            <person name="Amann R."/>
            <person name="Jetten M.S.M."/>
            <person name="Mascher T."/>
            <person name="Medema M.H."/>
            <person name="Devos D.P."/>
            <person name="Kaster A.-K."/>
            <person name="Ovreas L."/>
            <person name="Rohde M."/>
            <person name="Galperin M.Y."/>
            <person name="Jogler C."/>
        </authorList>
    </citation>
    <scope>NUCLEOTIDE SEQUENCE [LARGE SCALE GENOMIC DNA]</scope>
    <source>
        <strain evidence="3 4">Pan181</strain>
    </source>
</reference>
<dbReference type="InterPro" id="IPR011990">
    <property type="entry name" value="TPR-like_helical_dom_sf"/>
</dbReference>
<name>A0A518ANK9_9BACT</name>
<dbReference type="GO" id="GO:0004177">
    <property type="term" value="F:aminopeptidase activity"/>
    <property type="evidence" value="ECO:0007669"/>
    <property type="project" value="TreeGrafter"/>
</dbReference>
<dbReference type="InterPro" id="IPR042252">
    <property type="entry name" value="MtfA_N"/>
</dbReference>
<dbReference type="OrthoDB" id="9786424at2"/>
<dbReference type="AlphaFoldDB" id="A0A518ANK9"/>
<dbReference type="InterPro" id="IPR019734">
    <property type="entry name" value="TPR_rpt"/>
</dbReference>
<dbReference type="Pfam" id="PF06167">
    <property type="entry name" value="Peptidase_M90"/>
    <property type="match status" value="1"/>
</dbReference>
<organism evidence="3 4">
    <name type="scientific">Aeoliella mucimassa</name>
    <dbReference type="NCBI Taxonomy" id="2527972"/>
    <lineage>
        <taxon>Bacteria</taxon>
        <taxon>Pseudomonadati</taxon>
        <taxon>Planctomycetota</taxon>
        <taxon>Planctomycetia</taxon>
        <taxon>Pirellulales</taxon>
        <taxon>Lacipirellulaceae</taxon>
        <taxon>Aeoliella</taxon>
    </lineage>
</organism>
<dbReference type="CDD" id="cd20169">
    <property type="entry name" value="Peptidase_M90_mtfA"/>
    <property type="match status" value="1"/>
</dbReference>
<dbReference type="KEGG" id="amuc:Pan181_25240"/>
<feature type="region of interest" description="Disordered" evidence="2">
    <location>
        <begin position="441"/>
        <end position="461"/>
    </location>
</feature>
<dbReference type="PROSITE" id="PS50005">
    <property type="entry name" value="TPR"/>
    <property type="match status" value="1"/>
</dbReference>
<protein>
    <submittedName>
        <fullName evidence="3">Protein MtfA</fullName>
    </submittedName>
</protein>
<evidence type="ECO:0000256" key="2">
    <source>
        <dbReference type="SAM" id="MobiDB-lite"/>
    </source>
</evidence>
<evidence type="ECO:0000313" key="4">
    <source>
        <dbReference type="Proteomes" id="UP000315750"/>
    </source>
</evidence>
<keyword evidence="4" id="KW-1185">Reference proteome</keyword>
<evidence type="ECO:0000256" key="1">
    <source>
        <dbReference type="PROSITE-ProRule" id="PRU00339"/>
    </source>
</evidence>
<dbReference type="SUPFAM" id="SSF55486">
    <property type="entry name" value="Metalloproteases ('zincins'), catalytic domain"/>
    <property type="match status" value="1"/>
</dbReference>
<dbReference type="SMART" id="SM00028">
    <property type="entry name" value="TPR"/>
    <property type="match status" value="4"/>
</dbReference>
<dbReference type="InterPro" id="IPR024079">
    <property type="entry name" value="MetalloPept_cat_dom_sf"/>
</dbReference>
<dbReference type="RefSeq" id="WP_145247078.1">
    <property type="nucleotide sequence ID" value="NZ_CP036278.1"/>
</dbReference>
<dbReference type="Gene3D" id="1.25.40.10">
    <property type="entry name" value="Tetratricopeptide repeat domain"/>
    <property type="match status" value="2"/>
</dbReference>
<dbReference type="PANTHER" id="PTHR30164">
    <property type="entry name" value="MTFA PEPTIDASE"/>
    <property type="match status" value="1"/>
</dbReference>
<sequence>MLRTLARWLGLTDDRAERLPHVTREWREMLRRHIWQYQYLSSRHRLRVDEVVCRMVGEHRWTGGSGYEVTDEMRVVISGIVGLMSLGLDEPYTFPRVPEIILYPKGFFATSEQMSAWSSHPVLGSNLNQPRLGEAWQWGPIVLAWDRIVDPFDNSGWHVNVVIHEFTHHLDGLDGDMEGMPPLESSELEHEWHRVTELDYLQLVGEARRGEQGLLSHYGATNRAEFFAVASEVFFDHPHDLRDEHPHLYEVLAKFFRQSPADFLPRDAQPPIHRRGRTAWRRPRRYRPAPQLEIDPFVRGLSQYQEQDYRGAVASFSEVISSDPEDGEAYTSRGLAYLGLQQWNEALSDANQALEFDDSDYDAQLVRGCALVRCGELKPGIQCLRYAVEHTNSSLANAHLGWAYLKQNEPRKALHHLSLAHAIEPYDAQTLRWRAEAHLQMGDEKQAEDDRQRADRLDPTD</sequence>
<proteinExistence type="predicted"/>
<evidence type="ECO:0000313" key="3">
    <source>
        <dbReference type="EMBL" id="QDU56315.1"/>
    </source>
</evidence>
<feature type="repeat" description="TPR" evidence="1">
    <location>
        <begin position="327"/>
        <end position="360"/>
    </location>
</feature>
<dbReference type="GO" id="GO:0008237">
    <property type="term" value="F:metallopeptidase activity"/>
    <property type="evidence" value="ECO:0007669"/>
    <property type="project" value="InterPro"/>
</dbReference>
<dbReference type="Gene3D" id="3.40.390.10">
    <property type="entry name" value="Collagenase (Catalytic Domain)"/>
    <property type="match status" value="1"/>
</dbReference>
<keyword evidence="1" id="KW-0802">TPR repeat</keyword>
<dbReference type="EMBL" id="CP036278">
    <property type="protein sequence ID" value="QDU56315.1"/>
    <property type="molecule type" value="Genomic_DNA"/>
</dbReference>
<dbReference type="InterPro" id="IPR010384">
    <property type="entry name" value="MtfA_fam"/>
</dbReference>
<dbReference type="SUPFAM" id="SSF48452">
    <property type="entry name" value="TPR-like"/>
    <property type="match status" value="1"/>
</dbReference>
<gene>
    <name evidence="3" type="primary">mtfA</name>
    <name evidence="3" type="ORF">Pan181_25240</name>
</gene>
<dbReference type="Proteomes" id="UP000315750">
    <property type="component" value="Chromosome"/>
</dbReference>
<dbReference type="Gene3D" id="1.10.472.150">
    <property type="entry name" value="Glucose-regulated metallo-peptidase M90, N-terminal domain"/>
    <property type="match status" value="1"/>
</dbReference>